<evidence type="ECO:0000259" key="2">
    <source>
        <dbReference type="PROSITE" id="PS50994"/>
    </source>
</evidence>
<dbReference type="PANTHER" id="PTHR11439:SF517">
    <property type="entry name" value="CYSTEINE-RICH RLK (RECEPTOR-LIKE PROTEIN KINASE) 8"/>
    <property type="match status" value="1"/>
</dbReference>
<reference evidence="3" key="1">
    <citation type="submission" date="2019-09" db="EMBL/GenBank/DDBJ databases">
        <title>Draft genome information of white flower Hibiscus syriacus.</title>
        <authorList>
            <person name="Kim Y.-M."/>
        </authorList>
    </citation>
    <scope>NUCLEOTIDE SEQUENCE [LARGE SCALE GENOMIC DNA]</scope>
    <source>
        <strain evidence="3">YM2019G1</strain>
    </source>
</reference>
<feature type="region of interest" description="Disordered" evidence="1">
    <location>
        <begin position="201"/>
        <end position="258"/>
    </location>
</feature>
<proteinExistence type="predicted"/>
<dbReference type="Pfam" id="PF25597">
    <property type="entry name" value="SH3_retrovirus"/>
    <property type="match status" value="1"/>
</dbReference>
<dbReference type="SUPFAM" id="SSF56672">
    <property type="entry name" value="DNA/RNA polymerases"/>
    <property type="match status" value="1"/>
</dbReference>
<dbReference type="CDD" id="cd09272">
    <property type="entry name" value="RNase_HI_RT_Ty1"/>
    <property type="match status" value="1"/>
</dbReference>
<accession>A0A6A2WD84</accession>
<feature type="compositionally biased region" description="Polar residues" evidence="1">
    <location>
        <begin position="202"/>
        <end position="223"/>
    </location>
</feature>
<organism evidence="3 4">
    <name type="scientific">Hibiscus syriacus</name>
    <name type="common">Rose of Sharon</name>
    <dbReference type="NCBI Taxonomy" id="106335"/>
    <lineage>
        <taxon>Eukaryota</taxon>
        <taxon>Viridiplantae</taxon>
        <taxon>Streptophyta</taxon>
        <taxon>Embryophyta</taxon>
        <taxon>Tracheophyta</taxon>
        <taxon>Spermatophyta</taxon>
        <taxon>Magnoliopsida</taxon>
        <taxon>eudicotyledons</taxon>
        <taxon>Gunneridae</taxon>
        <taxon>Pentapetalae</taxon>
        <taxon>rosids</taxon>
        <taxon>malvids</taxon>
        <taxon>Malvales</taxon>
        <taxon>Malvaceae</taxon>
        <taxon>Malvoideae</taxon>
        <taxon>Hibiscus</taxon>
    </lineage>
</organism>
<dbReference type="Pfam" id="PF07727">
    <property type="entry name" value="RVT_2"/>
    <property type="match status" value="2"/>
</dbReference>
<dbReference type="Pfam" id="PF14223">
    <property type="entry name" value="Retrotran_gag_2"/>
    <property type="match status" value="1"/>
</dbReference>
<evidence type="ECO:0000313" key="4">
    <source>
        <dbReference type="Proteomes" id="UP000436088"/>
    </source>
</evidence>
<dbReference type="EMBL" id="VEPZ02001768">
    <property type="protein sequence ID" value="KAE8656273.1"/>
    <property type="molecule type" value="Genomic_DNA"/>
</dbReference>
<evidence type="ECO:0000256" key="1">
    <source>
        <dbReference type="SAM" id="MobiDB-lite"/>
    </source>
</evidence>
<dbReference type="Gene3D" id="3.30.420.10">
    <property type="entry name" value="Ribonuclease H-like superfamily/Ribonuclease H"/>
    <property type="match status" value="1"/>
</dbReference>
<dbReference type="GO" id="GO:0015074">
    <property type="term" value="P:DNA integration"/>
    <property type="evidence" value="ECO:0007669"/>
    <property type="project" value="InterPro"/>
</dbReference>
<sequence>MASDNFVQPAILRFDGHYDHWSMLMENFLRSKEYWPIVESGIQAPTPNAVLTDAQKTELEGRKLKDLKEKDYLFQAINRPILETILSKKTSKYIWDSMKKKYEGSARVNRAQLQALRRDFETLQMKDGESVTSYCAKTMEISNKMRFHGEKMEDVTILEKILRSLTPKFDYVVCSIEESKDIDTFSLDELRSSLLVHEQKMNRSSTSEEQALKASTFTHFSNSRGRGTGRGRGRGGRNNNECGNQQQSHHQESKFQRREKSEAFVDFKSYKALVEKEVGCPINVLRTDRGGEYNSHEFANFCENHGIKRQLTAVHTPQQNGVCKRKNHTIMNMVRNLLTTSGIPKSFWPEVVNWSIHILNRSPTFVVQNMTPEKAWSGRKPSVNHFQIFGCIAYAHITYEKRNKLDNKGEKCIFLGVSDKSKAYKLYSPSTMKIIISCDVVFDEEFTWSWNQNKESILVDFDDEEKGQQPMEDEQKEEVTQNVPIAEQSPLAAESQRSQRVQRRPTWMHDYEVARIDQSEDPLNHFALFSDCDPTSFEVAVTEPKWRKAMDAEIITIEKNDTCELCDLQNGQKTIGVKWEFGVDYKEVYAPVARHDTIRLVVAMAAQNSWPIFKLDVKSAFLHGDLKEEVFIDQPPSYEKLGNEHKVYKLKKALYGLKQAPQDCNIAMFESFKKSMMIEFEMSDLGMMHYFLGIEVLQSSAGIFISQKKYVGEILDKFKMKDCNHMNAPSEFGLKLNKDEGGNKVNSTLYKQIIGSLMYLTTTRLDIMYAVSAISKYMECPTEIHLLAAKRILRYLQGTKEFGLFFKKRKKSNLFGFTDSDYAGDSDDRKSTSGYVFMLGTGAVSWSSKKQSIVTLSTTEVEFVATIACACQAIWLKKILEELQFKEDGPTLIYCDNSSAIKLSKNPVLHDRSKHIDVKYHFLRDLMNDGVINLVYCRSEDQIADILTKPLKFPAFQKLNELLGVCSCAALKD</sequence>
<dbReference type="PROSITE" id="PS50994">
    <property type="entry name" value="INTEGRASE"/>
    <property type="match status" value="1"/>
</dbReference>
<dbReference type="InterPro" id="IPR036397">
    <property type="entry name" value="RNaseH_sf"/>
</dbReference>
<protein>
    <recommendedName>
        <fullName evidence="2">Integrase catalytic domain-containing protein</fullName>
    </recommendedName>
</protein>
<gene>
    <name evidence="3" type="ORF">F3Y22_tig00117005pilonHSYRG00292</name>
</gene>
<feature type="compositionally biased region" description="Polar residues" evidence="1">
    <location>
        <begin position="238"/>
        <end position="248"/>
    </location>
</feature>
<dbReference type="InterPro" id="IPR013103">
    <property type="entry name" value="RVT_2"/>
</dbReference>
<feature type="domain" description="Integrase catalytic" evidence="2">
    <location>
        <begin position="284"/>
        <end position="380"/>
    </location>
</feature>
<dbReference type="GO" id="GO:0003676">
    <property type="term" value="F:nucleic acid binding"/>
    <property type="evidence" value="ECO:0007669"/>
    <property type="project" value="InterPro"/>
</dbReference>
<keyword evidence="4" id="KW-1185">Reference proteome</keyword>
<comment type="caution">
    <text evidence="3">The sequence shown here is derived from an EMBL/GenBank/DDBJ whole genome shotgun (WGS) entry which is preliminary data.</text>
</comment>
<feature type="region of interest" description="Disordered" evidence="1">
    <location>
        <begin position="465"/>
        <end position="499"/>
    </location>
</feature>
<dbReference type="InterPro" id="IPR001584">
    <property type="entry name" value="Integrase_cat-core"/>
</dbReference>
<evidence type="ECO:0000313" key="3">
    <source>
        <dbReference type="EMBL" id="KAE8656273.1"/>
    </source>
</evidence>
<name>A0A6A2WD84_HIBSY</name>
<dbReference type="PANTHER" id="PTHR11439">
    <property type="entry name" value="GAG-POL-RELATED RETROTRANSPOSON"/>
    <property type="match status" value="1"/>
</dbReference>
<feature type="compositionally biased region" description="Basic and acidic residues" evidence="1">
    <location>
        <begin position="249"/>
        <end position="258"/>
    </location>
</feature>
<dbReference type="InterPro" id="IPR043502">
    <property type="entry name" value="DNA/RNA_pol_sf"/>
</dbReference>
<dbReference type="SUPFAM" id="SSF53098">
    <property type="entry name" value="Ribonuclease H-like"/>
    <property type="match status" value="1"/>
</dbReference>
<feature type="compositionally biased region" description="Acidic residues" evidence="1">
    <location>
        <begin position="465"/>
        <end position="476"/>
    </location>
</feature>
<dbReference type="Proteomes" id="UP000436088">
    <property type="component" value="Unassembled WGS sequence"/>
</dbReference>
<dbReference type="InterPro" id="IPR057670">
    <property type="entry name" value="SH3_retrovirus"/>
</dbReference>
<dbReference type="InterPro" id="IPR012337">
    <property type="entry name" value="RNaseH-like_sf"/>
</dbReference>
<dbReference type="AlphaFoldDB" id="A0A6A2WD84"/>